<dbReference type="GO" id="GO:0006508">
    <property type="term" value="P:proteolysis"/>
    <property type="evidence" value="ECO:0007669"/>
    <property type="project" value="InterPro"/>
</dbReference>
<feature type="domain" description="Peptidase S1" evidence="4">
    <location>
        <begin position="44"/>
        <end position="169"/>
    </location>
</feature>
<comment type="caution">
    <text evidence="5">The sequence shown here is derived from an EMBL/GenBank/DDBJ whole genome shotgun (WGS) entry which is preliminary data.</text>
</comment>
<evidence type="ECO:0000313" key="5">
    <source>
        <dbReference type="EMBL" id="CAG5076070.1"/>
    </source>
</evidence>
<keyword evidence="6" id="KW-1185">Reference proteome</keyword>
<dbReference type="SUPFAM" id="SSF50494">
    <property type="entry name" value="Trypsin-like serine proteases"/>
    <property type="match status" value="2"/>
</dbReference>
<comment type="similarity">
    <text evidence="2">Belongs to the peptidase S1 family. CLIP subfamily.</text>
</comment>
<evidence type="ECO:0000256" key="2">
    <source>
        <dbReference type="ARBA" id="ARBA00024195"/>
    </source>
</evidence>
<name>A0A8J2EHW5_COTCN</name>
<dbReference type="InterPro" id="IPR051487">
    <property type="entry name" value="Ser/Thr_Proteases_Immune/Dev"/>
</dbReference>
<evidence type="ECO:0000256" key="3">
    <source>
        <dbReference type="SAM" id="SignalP"/>
    </source>
</evidence>
<keyword evidence="3" id="KW-0732">Signal</keyword>
<accession>A0A8J2EHW5</accession>
<dbReference type="OrthoDB" id="10480809at2759"/>
<gene>
    <name evidence="5" type="ORF">HICCMSTLAB_LOCUS2051</name>
</gene>
<dbReference type="PANTHER" id="PTHR24256">
    <property type="entry name" value="TRYPTASE-RELATED"/>
    <property type="match status" value="1"/>
</dbReference>
<feature type="chain" id="PRO_5035217087" description="Peptidase S1 domain-containing protein" evidence="3">
    <location>
        <begin position="20"/>
        <end position="699"/>
    </location>
</feature>
<dbReference type="AlphaFoldDB" id="A0A8J2EHW5"/>
<proteinExistence type="inferred from homology"/>
<dbReference type="InterPro" id="IPR043504">
    <property type="entry name" value="Peptidase_S1_PA_chymotrypsin"/>
</dbReference>
<dbReference type="InterPro" id="IPR009003">
    <property type="entry name" value="Peptidase_S1_PA"/>
</dbReference>
<evidence type="ECO:0000313" key="6">
    <source>
        <dbReference type="Proteomes" id="UP000786811"/>
    </source>
</evidence>
<dbReference type="Gene3D" id="2.40.10.10">
    <property type="entry name" value="Trypsin-like serine proteases"/>
    <property type="match status" value="2"/>
</dbReference>
<dbReference type="EMBL" id="CAJNRD030001116">
    <property type="protein sequence ID" value="CAG5076070.1"/>
    <property type="molecule type" value="Genomic_DNA"/>
</dbReference>
<reference evidence="5" key="1">
    <citation type="submission" date="2021-04" db="EMBL/GenBank/DDBJ databases">
        <authorList>
            <person name="Chebbi M.A.C M."/>
        </authorList>
    </citation>
    <scope>NUCLEOTIDE SEQUENCE</scope>
</reference>
<dbReference type="Pfam" id="PF00089">
    <property type="entry name" value="Trypsin"/>
    <property type="match status" value="2"/>
</dbReference>
<evidence type="ECO:0000259" key="4">
    <source>
        <dbReference type="Pfam" id="PF00089"/>
    </source>
</evidence>
<feature type="signal peptide" evidence="3">
    <location>
        <begin position="1"/>
        <end position="19"/>
    </location>
</feature>
<evidence type="ECO:0000256" key="1">
    <source>
        <dbReference type="ARBA" id="ARBA00023157"/>
    </source>
</evidence>
<protein>
    <recommendedName>
        <fullName evidence="4">Peptidase S1 domain-containing protein</fullName>
    </recommendedName>
</protein>
<organism evidence="5 6">
    <name type="scientific">Cotesia congregata</name>
    <name type="common">Parasitoid wasp</name>
    <name type="synonym">Apanteles congregatus</name>
    <dbReference type="NCBI Taxonomy" id="51543"/>
    <lineage>
        <taxon>Eukaryota</taxon>
        <taxon>Metazoa</taxon>
        <taxon>Ecdysozoa</taxon>
        <taxon>Arthropoda</taxon>
        <taxon>Hexapoda</taxon>
        <taxon>Insecta</taxon>
        <taxon>Pterygota</taxon>
        <taxon>Neoptera</taxon>
        <taxon>Endopterygota</taxon>
        <taxon>Hymenoptera</taxon>
        <taxon>Apocrita</taxon>
        <taxon>Ichneumonoidea</taxon>
        <taxon>Braconidae</taxon>
        <taxon>Microgastrinae</taxon>
        <taxon>Cotesia</taxon>
    </lineage>
</organism>
<keyword evidence="1" id="KW-1015">Disulfide bond</keyword>
<sequence length="699" mass="80094">MQRAVLLICWLPLLNHCNAVNPGYLCCQVTTDRPIEEAIEGNKKSPWMVIVSDATTKYHDFDGIRAECYGSLIHEKLVLTSAYPLANSEPKNLEVITNLTSTANEDPKFQMRKVRFITDASVLKQTEQSIDDWAILTLEKPFILDDRINIINLADGDDKFDENCKIYHWQIVTSYFNPYKEKNTAMVHYPYNLTLNEGEFELREEEIAQMGKDLDCVVAKCVEDQWAEKLRRHLSFMGTPIVCPLEDGTPVQVGFSTIVYEVDESCLCCQVTTDRPIEELTEENKKSPWIVVIIDLTKQRDFTLGFNSQCYGSFIHPKLVLSTNYPLLNAKPDDLEVIANMTVVSKKDVKYDMRKVIFTTAAWAIKEKEKSVNDWVMLLLERPYELSDRINVINLAGSGDKVDENCKIYHWQVVTSSYTDQFYDNKYAISTGIVNYPYNVTLNKEKFKLTEEGIVKMGGDLDCIVEQCVEENWSAEETIRKLSFFGTPIVCPLEDGTPVQVGFSTMVYEIHGKNDGVVKYYSEGCFCCQVLTDRPIEELLEENYKSPWLVFIVDLTSEAAKTRELAGQAYGSRLKSKKKTIEDWVILMTQIPFVATERVNFIKLAYDYDKYDKACQIYHLLIMPQSSSFDYSTTIKTITETNGTPVQVGFATIVYEALNNDDSRAKYRSGGFVRFDNNNELLLTNMFREISESRENNYL</sequence>
<feature type="domain" description="Peptidase S1" evidence="4">
    <location>
        <begin position="287"/>
        <end position="413"/>
    </location>
</feature>
<dbReference type="Proteomes" id="UP000786811">
    <property type="component" value="Unassembled WGS sequence"/>
</dbReference>
<dbReference type="GO" id="GO:0004252">
    <property type="term" value="F:serine-type endopeptidase activity"/>
    <property type="evidence" value="ECO:0007669"/>
    <property type="project" value="InterPro"/>
</dbReference>
<dbReference type="InterPro" id="IPR001254">
    <property type="entry name" value="Trypsin_dom"/>
</dbReference>